<dbReference type="Pfam" id="PF00293">
    <property type="entry name" value="NUDIX"/>
    <property type="match status" value="1"/>
</dbReference>
<dbReference type="PANTHER" id="PTHR43046:SF12">
    <property type="entry name" value="GDP-MANNOSE MANNOSYL HYDROLASE"/>
    <property type="match status" value="1"/>
</dbReference>
<protein>
    <submittedName>
        <fullName evidence="5">NUDIX domain-containing protein</fullName>
    </submittedName>
</protein>
<sequence length="172" mass="18350">MAHADIDPAAPPARRIGALVYLEDPDGRVLLVQPTYKEGGVYQLPGGGAHADQPSYEAAERELLEETGLSLQVTGVVVAGDWVPARAAQAEGYNTVYTIGRQLTPAEAAQAAIPEPARDELSDLRFVALADVDELCAPYQSRRIHEAQSAVAAGRVLPVLRLGERARDRDAA</sequence>
<dbReference type="AlphaFoldDB" id="A0A5N6AFQ2"/>
<dbReference type="GO" id="GO:0016787">
    <property type="term" value="F:hydrolase activity"/>
    <property type="evidence" value="ECO:0007669"/>
    <property type="project" value="UniProtKB-KW"/>
</dbReference>
<comment type="cofactor">
    <cofactor evidence="1">
        <name>Mg(2+)</name>
        <dbReference type="ChEBI" id="CHEBI:18420"/>
    </cofactor>
</comment>
<dbReference type="InterPro" id="IPR015797">
    <property type="entry name" value="NUDIX_hydrolase-like_dom_sf"/>
</dbReference>
<name>A0A5N6AFQ2_9ACTN</name>
<dbReference type="RefSeq" id="WP_139667225.1">
    <property type="nucleotide sequence ID" value="NZ_VDLY02000005.1"/>
</dbReference>
<dbReference type="InterPro" id="IPR000086">
    <property type="entry name" value="NUDIX_hydrolase_dom"/>
</dbReference>
<dbReference type="PROSITE" id="PS51462">
    <property type="entry name" value="NUDIX"/>
    <property type="match status" value="1"/>
</dbReference>
<evidence type="ECO:0000313" key="6">
    <source>
        <dbReference type="Proteomes" id="UP000314251"/>
    </source>
</evidence>
<keyword evidence="2" id="KW-0378">Hydrolase</keyword>
<dbReference type="Proteomes" id="UP000314251">
    <property type="component" value="Unassembled WGS sequence"/>
</dbReference>
<comment type="caution">
    <text evidence="5">The sequence shown here is derived from an EMBL/GenBank/DDBJ whole genome shotgun (WGS) entry which is preliminary data.</text>
</comment>
<organism evidence="5 6">
    <name type="scientific">Streptomyces mimosae</name>
    <dbReference type="NCBI Taxonomy" id="2586635"/>
    <lineage>
        <taxon>Bacteria</taxon>
        <taxon>Bacillati</taxon>
        <taxon>Actinomycetota</taxon>
        <taxon>Actinomycetes</taxon>
        <taxon>Kitasatosporales</taxon>
        <taxon>Streptomycetaceae</taxon>
        <taxon>Streptomyces</taxon>
    </lineage>
</organism>
<evidence type="ECO:0000256" key="3">
    <source>
        <dbReference type="ARBA" id="ARBA00022842"/>
    </source>
</evidence>
<proteinExistence type="predicted"/>
<keyword evidence="3" id="KW-0460">Magnesium</keyword>
<dbReference type="OrthoDB" id="3872197at2"/>
<evidence type="ECO:0000256" key="2">
    <source>
        <dbReference type="ARBA" id="ARBA00022801"/>
    </source>
</evidence>
<evidence type="ECO:0000256" key="1">
    <source>
        <dbReference type="ARBA" id="ARBA00001946"/>
    </source>
</evidence>
<dbReference type="PANTHER" id="PTHR43046">
    <property type="entry name" value="GDP-MANNOSE MANNOSYL HYDROLASE"/>
    <property type="match status" value="1"/>
</dbReference>
<dbReference type="EMBL" id="VDLY02000005">
    <property type="protein sequence ID" value="KAB8167075.1"/>
    <property type="molecule type" value="Genomic_DNA"/>
</dbReference>
<dbReference type="SUPFAM" id="SSF55811">
    <property type="entry name" value="Nudix"/>
    <property type="match status" value="1"/>
</dbReference>
<reference evidence="5" key="1">
    <citation type="submission" date="2019-10" db="EMBL/GenBank/DDBJ databases">
        <title>Nonomuraea sp. nov., isolated from Phyllanthus amarus.</title>
        <authorList>
            <person name="Klykleung N."/>
            <person name="Tanasupawat S."/>
        </authorList>
    </citation>
    <scope>NUCLEOTIDE SEQUENCE [LARGE SCALE GENOMIC DNA]</scope>
    <source>
        <strain evidence="5">3MP-10</strain>
    </source>
</reference>
<evidence type="ECO:0000259" key="4">
    <source>
        <dbReference type="PROSITE" id="PS51462"/>
    </source>
</evidence>
<accession>A0A5N6AFQ2</accession>
<dbReference type="Gene3D" id="3.90.79.10">
    <property type="entry name" value="Nucleoside Triphosphate Pyrophosphohydrolase"/>
    <property type="match status" value="1"/>
</dbReference>
<keyword evidence="6" id="KW-1185">Reference proteome</keyword>
<gene>
    <name evidence="5" type="ORF">FH607_009235</name>
</gene>
<feature type="domain" description="Nudix hydrolase" evidence="4">
    <location>
        <begin position="13"/>
        <end position="152"/>
    </location>
</feature>
<evidence type="ECO:0000313" key="5">
    <source>
        <dbReference type="EMBL" id="KAB8167075.1"/>
    </source>
</evidence>